<dbReference type="RefSeq" id="WP_342023686.1">
    <property type="nucleotide sequence ID" value="NZ_CP151657.1"/>
</dbReference>
<gene>
    <name evidence="3" type="ORF">AAE021_00135</name>
</gene>
<name>A0ABZ2ZXZ9_9MICC</name>
<keyword evidence="1" id="KW-0175">Coiled coil</keyword>
<keyword evidence="4" id="KW-1185">Reference proteome</keyword>
<organism evidence="3 4">
    <name type="scientific">Arthrobacter citreus</name>
    <dbReference type="NCBI Taxonomy" id="1670"/>
    <lineage>
        <taxon>Bacteria</taxon>
        <taxon>Bacillati</taxon>
        <taxon>Actinomycetota</taxon>
        <taxon>Actinomycetes</taxon>
        <taxon>Micrococcales</taxon>
        <taxon>Micrococcaceae</taxon>
        <taxon>Arthrobacter</taxon>
    </lineage>
</organism>
<evidence type="ECO:0000256" key="2">
    <source>
        <dbReference type="SAM" id="Phobius"/>
    </source>
</evidence>
<reference evidence="3 4" key="1">
    <citation type="submission" date="2024-04" db="EMBL/GenBank/DDBJ databases">
        <title>Arthrobacter sp. from Plains bison fecal sample.</title>
        <authorList>
            <person name="Ruzzini A."/>
        </authorList>
    </citation>
    <scope>NUCLEOTIDE SEQUENCE [LARGE SCALE GENOMIC DNA]</scope>
    <source>
        <strain evidence="3 4">EINP1</strain>
    </source>
</reference>
<dbReference type="Proteomes" id="UP001448858">
    <property type="component" value="Chromosome"/>
</dbReference>
<proteinExistence type="predicted"/>
<sequence>MIWIHYALQTPTPEVTLSPVEQFARSNAGLISLAVLAIGALALVVPIYLDIRKERKAKKEHATAPKKIWLRRVWLWATDKWKRLRTPLEGRMDVRTQPVEAQTKTDELRQEREDWKNDHEATRAKLLEAQNEARGTQIELQAARSQLDVARYERQEAETRNVQLDRKLAALTMERDELEANLVRTRIRLNKLDTKASASQTDLEAACKERDDLRQQKEFMNDVLNDFSRKQQNDRAKIAKLTSQLEERNKQASVDFKAPDIDPEWFITGNDAGLRLHHLRGDTVRHVYVKAAVHGVAVTGGIMDPMFEGSELQFDVRPRYAHLDPDGRDFYVHWTDAKGEERSAHLESHLETDPPF</sequence>
<feature type="coiled-coil region" evidence="1">
    <location>
        <begin position="105"/>
        <end position="230"/>
    </location>
</feature>
<keyword evidence="2" id="KW-0472">Membrane</keyword>
<keyword evidence="2" id="KW-1133">Transmembrane helix</keyword>
<keyword evidence="2" id="KW-0812">Transmembrane</keyword>
<dbReference type="EMBL" id="CP151657">
    <property type="protein sequence ID" value="WZP16040.1"/>
    <property type="molecule type" value="Genomic_DNA"/>
</dbReference>
<feature type="transmembrane region" description="Helical" evidence="2">
    <location>
        <begin position="28"/>
        <end position="49"/>
    </location>
</feature>
<evidence type="ECO:0000313" key="4">
    <source>
        <dbReference type="Proteomes" id="UP001448858"/>
    </source>
</evidence>
<accession>A0ABZ2ZXZ9</accession>
<protein>
    <submittedName>
        <fullName evidence="3">Uncharacterized protein</fullName>
    </submittedName>
</protein>
<evidence type="ECO:0000256" key="1">
    <source>
        <dbReference type="SAM" id="Coils"/>
    </source>
</evidence>
<evidence type="ECO:0000313" key="3">
    <source>
        <dbReference type="EMBL" id="WZP16040.1"/>
    </source>
</evidence>